<dbReference type="Proteomes" id="UP000325122">
    <property type="component" value="Unassembled WGS sequence"/>
</dbReference>
<evidence type="ECO:0000313" key="6">
    <source>
        <dbReference type="EMBL" id="KAA5805132.1"/>
    </source>
</evidence>
<evidence type="ECO:0000256" key="1">
    <source>
        <dbReference type="ARBA" id="ARBA00022729"/>
    </source>
</evidence>
<accession>A0A5M6ZJX3</accession>
<dbReference type="PANTHER" id="PTHR22953">
    <property type="entry name" value="ACID PHOSPHATASE RELATED"/>
    <property type="match status" value="1"/>
</dbReference>
<feature type="region of interest" description="Disordered" evidence="2">
    <location>
        <begin position="449"/>
        <end position="475"/>
    </location>
</feature>
<comment type="caution">
    <text evidence="6">The sequence shown here is derived from an EMBL/GenBank/DDBJ whole genome shotgun (WGS) entry which is preliminary data.</text>
</comment>
<proteinExistence type="predicted"/>
<gene>
    <name evidence="6" type="ORF">F1654_03865</name>
</gene>
<evidence type="ECO:0000259" key="5">
    <source>
        <dbReference type="Pfam" id="PF16656"/>
    </source>
</evidence>
<evidence type="ECO:0000313" key="7">
    <source>
        <dbReference type="Proteomes" id="UP000325122"/>
    </source>
</evidence>
<feature type="compositionally biased region" description="Gly residues" evidence="2">
    <location>
        <begin position="464"/>
        <end position="475"/>
    </location>
</feature>
<dbReference type="PANTHER" id="PTHR22953:SF153">
    <property type="entry name" value="PURPLE ACID PHOSPHATASE"/>
    <property type="match status" value="1"/>
</dbReference>
<dbReference type="InterPro" id="IPR015914">
    <property type="entry name" value="PAPs_N"/>
</dbReference>
<dbReference type="Pfam" id="PF16656">
    <property type="entry name" value="Pur_ac_phosph_N"/>
    <property type="match status" value="1"/>
</dbReference>
<evidence type="ECO:0000259" key="4">
    <source>
        <dbReference type="Pfam" id="PF00149"/>
    </source>
</evidence>
<dbReference type="InterPro" id="IPR029052">
    <property type="entry name" value="Metallo-depent_PP-like"/>
</dbReference>
<dbReference type="EMBL" id="VWOJ01000001">
    <property type="protein sequence ID" value="KAA5805132.1"/>
    <property type="molecule type" value="Genomic_DNA"/>
</dbReference>
<dbReference type="AlphaFoldDB" id="A0A5M6ZJX3"/>
<keyword evidence="7" id="KW-1185">Reference proteome</keyword>
<dbReference type="GO" id="GO:0003993">
    <property type="term" value="F:acid phosphatase activity"/>
    <property type="evidence" value="ECO:0007669"/>
    <property type="project" value="InterPro"/>
</dbReference>
<dbReference type="Pfam" id="PF00149">
    <property type="entry name" value="Metallophos"/>
    <property type="match status" value="1"/>
</dbReference>
<evidence type="ECO:0000256" key="2">
    <source>
        <dbReference type="SAM" id="MobiDB-lite"/>
    </source>
</evidence>
<dbReference type="SUPFAM" id="SSF49363">
    <property type="entry name" value="Purple acid phosphatase, N-terminal domain"/>
    <property type="match status" value="1"/>
</dbReference>
<dbReference type="InterPro" id="IPR003961">
    <property type="entry name" value="FN3_dom"/>
</dbReference>
<sequence>MTRFLLAALAVLGLSLPALAQDNLAQLRPAPTPITDAPRAPGAPFLPGGAADRITLAPGADASRAMAVSFRTHADQTETRAEIGRVLDGPTSAADVRALTGESRIVADADGAARYHHVRFDDLEPATRYVYRVRGLEGWSPWLPFVTASDAFAPTRLIYLGDAQNRIGDVATRVIAEALTRPHDMVLHAGDLVASRLEIAHDDEWAQWHAAGGLNYAMRPQVPAAGNHEFVKIDLEDGSETRVLTPHFPALFPVPANGADGLPDTTFVTDYQGVRIITLDTTSAVELGGLETQTRWLEEVLTDNPARWTIALFHHPVITCARPENTEFLMEHWTPLFEAHGVDLVLQGHDHCYARYSEWRLPAGPEREAAQQALAGPVYLVSVSGYKMYALNDRAAHESDRYGADTQTFQLIDISHDRLVFETWTPTGGLYDAFALERREDGRNRLVEDPRERSPLRVCYGDTGPDGGPCHGSEK</sequence>
<keyword evidence="1 3" id="KW-0732">Signal</keyword>
<dbReference type="Gene3D" id="2.60.40.380">
    <property type="entry name" value="Purple acid phosphatase-like, N-terminal"/>
    <property type="match status" value="1"/>
</dbReference>
<evidence type="ECO:0000256" key="3">
    <source>
        <dbReference type="SAM" id="SignalP"/>
    </source>
</evidence>
<dbReference type="InterPro" id="IPR039331">
    <property type="entry name" value="PAPs-like"/>
</dbReference>
<dbReference type="InterPro" id="IPR004843">
    <property type="entry name" value="Calcineurin-like_PHP"/>
</dbReference>
<reference evidence="6 7" key="1">
    <citation type="submission" date="2019-09" db="EMBL/GenBank/DDBJ databases">
        <authorList>
            <person name="Kevbrin V."/>
            <person name="Grouzdev D.S."/>
        </authorList>
    </citation>
    <scope>NUCLEOTIDE SEQUENCE [LARGE SCALE GENOMIC DNA]</scope>
    <source>
        <strain evidence="6 7">G-192</strain>
    </source>
</reference>
<feature type="chain" id="PRO_5024314367" evidence="3">
    <location>
        <begin position="21"/>
        <end position="475"/>
    </location>
</feature>
<dbReference type="SUPFAM" id="SSF56300">
    <property type="entry name" value="Metallo-dependent phosphatases"/>
    <property type="match status" value="1"/>
</dbReference>
<dbReference type="RefSeq" id="WP_150022163.1">
    <property type="nucleotide sequence ID" value="NZ_VWOJ01000001.1"/>
</dbReference>
<dbReference type="GO" id="GO:0046872">
    <property type="term" value="F:metal ion binding"/>
    <property type="evidence" value="ECO:0007669"/>
    <property type="project" value="InterPro"/>
</dbReference>
<dbReference type="Gene3D" id="3.60.21.10">
    <property type="match status" value="1"/>
</dbReference>
<feature type="domain" description="Purple acid phosphatase N-terminal" evidence="5">
    <location>
        <begin position="52"/>
        <end position="147"/>
    </location>
</feature>
<organism evidence="6 7">
    <name type="scientific">Alkalicaulis satelles</name>
    <dbReference type="NCBI Taxonomy" id="2609175"/>
    <lineage>
        <taxon>Bacteria</taxon>
        <taxon>Pseudomonadati</taxon>
        <taxon>Pseudomonadota</taxon>
        <taxon>Alphaproteobacteria</taxon>
        <taxon>Maricaulales</taxon>
        <taxon>Maricaulaceae</taxon>
        <taxon>Alkalicaulis</taxon>
    </lineage>
</organism>
<feature type="domain" description="Calcineurin-like phosphoesterase" evidence="4">
    <location>
        <begin position="176"/>
        <end position="353"/>
    </location>
</feature>
<dbReference type="InterPro" id="IPR008963">
    <property type="entry name" value="Purple_acid_Pase-like_N"/>
</dbReference>
<dbReference type="CDD" id="cd00063">
    <property type="entry name" value="FN3"/>
    <property type="match status" value="1"/>
</dbReference>
<protein>
    <submittedName>
        <fullName evidence="6">Metallophosphoesterase family protein</fullName>
    </submittedName>
</protein>
<name>A0A5M6ZJX3_9PROT</name>
<feature type="signal peptide" evidence="3">
    <location>
        <begin position="1"/>
        <end position="20"/>
    </location>
</feature>